<dbReference type="InterPro" id="IPR011008">
    <property type="entry name" value="Dimeric_a/b-barrel"/>
</dbReference>
<dbReference type="GeneID" id="300408986"/>
<proteinExistence type="predicted"/>
<evidence type="ECO:0008006" key="3">
    <source>
        <dbReference type="Google" id="ProtNLM"/>
    </source>
</evidence>
<dbReference type="OrthoDB" id="3034735at2"/>
<keyword evidence="2" id="KW-1185">Reference proteome</keyword>
<dbReference type="Proteomes" id="UP000306635">
    <property type="component" value="Unassembled WGS sequence"/>
</dbReference>
<dbReference type="RefSeq" id="WP_138526132.1">
    <property type="nucleotide sequence ID" value="NZ_SWDV01000041.1"/>
</dbReference>
<protein>
    <recommendedName>
        <fullName evidence="3">DUF4286 family protein</fullName>
    </recommendedName>
</protein>
<dbReference type="EMBL" id="SWDV01000041">
    <property type="protein sequence ID" value="TLX71331.1"/>
    <property type="molecule type" value="Genomic_DNA"/>
</dbReference>
<name>A0A5R9QNQ3_9PSED</name>
<evidence type="ECO:0000313" key="1">
    <source>
        <dbReference type="EMBL" id="TLX71331.1"/>
    </source>
</evidence>
<evidence type="ECO:0000313" key="2">
    <source>
        <dbReference type="Proteomes" id="UP000306635"/>
    </source>
</evidence>
<accession>A0A5R9QNQ3</accession>
<dbReference type="SUPFAM" id="SSF54909">
    <property type="entry name" value="Dimeric alpha+beta barrel"/>
    <property type="match status" value="1"/>
</dbReference>
<organism evidence="1 2">
    <name type="scientific">Pseudomonas nicosulfuronedens</name>
    <dbReference type="NCBI Taxonomy" id="2571105"/>
    <lineage>
        <taxon>Bacteria</taxon>
        <taxon>Pseudomonadati</taxon>
        <taxon>Pseudomonadota</taxon>
        <taxon>Gammaproteobacteria</taxon>
        <taxon>Pseudomonadales</taxon>
        <taxon>Pseudomonadaceae</taxon>
        <taxon>Pseudomonas</taxon>
    </lineage>
</organism>
<reference evidence="1 2" key="1">
    <citation type="submission" date="2019-04" db="EMBL/GenBank/DDBJ databases">
        <authorList>
            <person name="Li M."/>
        </authorList>
    </citation>
    <scope>NUCLEOTIDE SEQUENCE [LARGE SCALE GENOMIC DNA]</scope>
    <source>
        <strain evidence="1 2">LAM1902</strain>
    </source>
</reference>
<comment type="caution">
    <text evidence="1">The sequence shown here is derived from an EMBL/GenBank/DDBJ whole genome shotgun (WGS) entry which is preliminary data.</text>
</comment>
<gene>
    <name evidence="1" type="ORF">FAS41_25465</name>
</gene>
<sequence>MARSRYLVFSNPVPGREAEFDAWYDRRHLKDVLATPGFVAAQRFRSAAGEGPDGTRYLAMYEVVGRDPVAALKRLRAKVDSAALLISPALDLGSVSASLWLPASEP</sequence>
<dbReference type="AlphaFoldDB" id="A0A5R9QNQ3"/>